<dbReference type="PANTHER" id="PTHR11851:SF49">
    <property type="entry name" value="MITOCHONDRIAL-PROCESSING PEPTIDASE SUBUNIT ALPHA"/>
    <property type="match status" value="1"/>
</dbReference>
<feature type="domain" description="Peptidase M16 C-terminal" evidence="5">
    <location>
        <begin position="192"/>
        <end position="427"/>
    </location>
</feature>
<dbReference type="EMBL" id="MCGR01000114">
    <property type="protein sequence ID" value="ORY48423.1"/>
    <property type="molecule type" value="Genomic_DNA"/>
</dbReference>
<comment type="function">
    <text evidence="1">Substrate recognition and binding subunit of the essential mitochondrial processing protease (MPP), which cleaves the mitochondrial sequence off newly imported precursors proteins.</text>
</comment>
<evidence type="ECO:0000259" key="5">
    <source>
        <dbReference type="Pfam" id="PF05193"/>
    </source>
</evidence>
<dbReference type="FunCoup" id="A0A1Y2CN45">
    <property type="interactions" value="626"/>
</dbReference>
<dbReference type="SUPFAM" id="SSF63411">
    <property type="entry name" value="LuxS/MPP-like metallohydrolase"/>
    <property type="match status" value="2"/>
</dbReference>
<evidence type="ECO:0000313" key="7">
    <source>
        <dbReference type="Proteomes" id="UP000193467"/>
    </source>
</evidence>
<reference evidence="6 7" key="1">
    <citation type="submission" date="2016-07" db="EMBL/GenBank/DDBJ databases">
        <title>Pervasive Adenine N6-methylation of Active Genes in Fungi.</title>
        <authorList>
            <consortium name="DOE Joint Genome Institute"/>
            <person name="Mondo S.J."/>
            <person name="Dannebaum R.O."/>
            <person name="Kuo R.C."/>
            <person name="Labutti K."/>
            <person name="Haridas S."/>
            <person name="Kuo A."/>
            <person name="Salamov A."/>
            <person name="Ahrendt S.R."/>
            <person name="Lipzen A."/>
            <person name="Sullivan W."/>
            <person name="Andreopoulos W.B."/>
            <person name="Clum A."/>
            <person name="Lindquist E."/>
            <person name="Daum C."/>
            <person name="Ramamoorthy G.K."/>
            <person name="Gryganskyi A."/>
            <person name="Culley D."/>
            <person name="Magnuson J.K."/>
            <person name="James T.Y."/>
            <person name="O'Malley M.A."/>
            <person name="Stajich J.E."/>
            <person name="Spatafora J.W."/>
            <person name="Visel A."/>
            <person name="Grigoriev I.V."/>
        </authorList>
    </citation>
    <scope>NUCLEOTIDE SEQUENCE [LARGE SCALE GENOMIC DNA]</scope>
    <source>
        <strain evidence="6 7">62-1032</strain>
    </source>
</reference>
<dbReference type="FunFam" id="3.30.830.10:FF:000032">
    <property type="entry name" value="Mitochondrial processing peptidase, alpha subunit"/>
    <property type="match status" value="1"/>
</dbReference>
<evidence type="ECO:0000256" key="2">
    <source>
        <dbReference type="ARBA" id="ARBA00007261"/>
    </source>
</evidence>
<accession>A0A1Y2CN45</accession>
<evidence type="ECO:0000256" key="3">
    <source>
        <dbReference type="SAM" id="MobiDB-lite"/>
    </source>
</evidence>
<feature type="compositionally biased region" description="Polar residues" evidence="3">
    <location>
        <begin position="255"/>
        <end position="277"/>
    </location>
</feature>
<dbReference type="InterPro" id="IPR011249">
    <property type="entry name" value="Metalloenz_LuxS/M16"/>
</dbReference>
<dbReference type="Pfam" id="PF00675">
    <property type="entry name" value="Peptidase_M16"/>
    <property type="match status" value="1"/>
</dbReference>
<feature type="compositionally biased region" description="Low complexity" evidence="3">
    <location>
        <begin position="235"/>
        <end position="254"/>
    </location>
</feature>
<dbReference type="InParanoid" id="A0A1Y2CN45"/>
<sequence length="525" mass="57155">MRRALLRTPRLARSLATSAASTSLAPLPLKVSTLSNGVRVATDPTPGHFVAAGVYVDAGSRYEGDRTRGAGHMVDRLGFKSTSNRTSEQMTSEIEALGGQFLSSSSRETIMYQSTTYTHSLPSVLSILSDTVLNPLITSEELDAQRDAALWEIGEIKNKPEMILPEILHEVAFQGNTLGNPLLCPEERLETMTPETIREFLGSWYKPERMVVAAAGVEHEQLVELAEQYFGEMKSQSSSTSTSTSSSSSSSRTSPPLSKNLSTSAPSSASHLNLSSTPIPPSETFEILSTAPAVYTGGELYLEKPELEFTHLYVGYEGLSIHDEDIYALATLQVLLGGGGSFSAGGPGKGMYSRLYTHVLNQHHSVDFCASFHHCYLDSGLFGLNIAVHPSYLAQTPWLVANQLDSITRSVRGGMDEIDLMRARNQLKSGLMMALESRMVQVEDLGRQVQVHGHKVPMEEMTRLIDAVTLSDLYRVANRVLRPKTSSLLSDRKKSGKPTIVAQGQLEGLPDVVEALRRRGLAGDV</sequence>
<feature type="region of interest" description="Disordered" evidence="3">
    <location>
        <begin position="234"/>
        <end position="277"/>
    </location>
</feature>
<protein>
    <submittedName>
        <fullName evidence="6">Metalloenzyme, LuxS/M16 peptidase-like protein</fullName>
    </submittedName>
</protein>
<dbReference type="GO" id="GO:0046872">
    <property type="term" value="F:metal ion binding"/>
    <property type="evidence" value="ECO:0007669"/>
    <property type="project" value="InterPro"/>
</dbReference>
<dbReference type="STRING" id="106004.A0A1Y2CN45"/>
<organism evidence="6 7">
    <name type="scientific">Leucosporidium creatinivorum</name>
    <dbReference type="NCBI Taxonomy" id="106004"/>
    <lineage>
        <taxon>Eukaryota</taxon>
        <taxon>Fungi</taxon>
        <taxon>Dikarya</taxon>
        <taxon>Basidiomycota</taxon>
        <taxon>Pucciniomycotina</taxon>
        <taxon>Microbotryomycetes</taxon>
        <taxon>Leucosporidiales</taxon>
        <taxon>Leucosporidium</taxon>
    </lineage>
</organism>
<dbReference type="GO" id="GO:0005739">
    <property type="term" value="C:mitochondrion"/>
    <property type="evidence" value="ECO:0007669"/>
    <property type="project" value="TreeGrafter"/>
</dbReference>
<feature type="domain" description="Peptidase M16 N-terminal" evidence="4">
    <location>
        <begin position="39"/>
        <end position="186"/>
    </location>
</feature>
<gene>
    <name evidence="6" type="ORF">BCR35DRAFT_356184</name>
</gene>
<evidence type="ECO:0000259" key="4">
    <source>
        <dbReference type="Pfam" id="PF00675"/>
    </source>
</evidence>
<dbReference type="InterPro" id="IPR050361">
    <property type="entry name" value="MPP/UQCRC_Complex"/>
</dbReference>
<proteinExistence type="inferred from homology"/>
<name>A0A1Y2CN45_9BASI</name>
<dbReference type="Gene3D" id="3.30.830.10">
    <property type="entry name" value="Metalloenzyme, LuxS/M16 peptidase-like"/>
    <property type="match status" value="2"/>
</dbReference>
<dbReference type="InterPro" id="IPR011765">
    <property type="entry name" value="Pept_M16_N"/>
</dbReference>
<evidence type="ECO:0000256" key="1">
    <source>
        <dbReference type="ARBA" id="ARBA00002123"/>
    </source>
</evidence>
<comment type="similarity">
    <text evidence="2">Belongs to the peptidase M16 family.</text>
</comment>
<dbReference type="AlphaFoldDB" id="A0A1Y2CN45"/>
<dbReference type="Pfam" id="PF05193">
    <property type="entry name" value="Peptidase_M16_C"/>
    <property type="match status" value="1"/>
</dbReference>
<dbReference type="OrthoDB" id="277191at2759"/>
<evidence type="ECO:0000313" key="6">
    <source>
        <dbReference type="EMBL" id="ORY48423.1"/>
    </source>
</evidence>
<dbReference type="Proteomes" id="UP000193467">
    <property type="component" value="Unassembled WGS sequence"/>
</dbReference>
<dbReference type="InterPro" id="IPR007863">
    <property type="entry name" value="Peptidase_M16_C"/>
</dbReference>
<dbReference type="GO" id="GO:0006627">
    <property type="term" value="P:protein processing involved in protein targeting to mitochondrion"/>
    <property type="evidence" value="ECO:0007669"/>
    <property type="project" value="TreeGrafter"/>
</dbReference>
<dbReference type="PANTHER" id="PTHR11851">
    <property type="entry name" value="METALLOPROTEASE"/>
    <property type="match status" value="1"/>
</dbReference>
<keyword evidence="7" id="KW-1185">Reference proteome</keyword>
<comment type="caution">
    <text evidence="6">The sequence shown here is derived from an EMBL/GenBank/DDBJ whole genome shotgun (WGS) entry which is preliminary data.</text>
</comment>